<protein>
    <recommendedName>
        <fullName evidence="2">Transposase IS4-like domain-containing protein</fullName>
    </recommendedName>
</protein>
<proteinExistence type="predicted"/>
<feature type="region of interest" description="Disordered" evidence="1">
    <location>
        <begin position="78"/>
        <end position="99"/>
    </location>
</feature>
<comment type="caution">
    <text evidence="3">The sequence shown here is derived from an EMBL/GenBank/DDBJ whole genome shotgun (WGS) entry which is preliminary data.</text>
</comment>
<feature type="domain" description="Transposase IS4-like" evidence="2">
    <location>
        <begin position="21"/>
        <end position="72"/>
    </location>
</feature>
<evidence type="ECO:0000259" key="2">
    <source>
        <dbReference type="Pfam" id="PF01609"/>
    </source>
</evidence>
<gene>
    <name evidence="3" type="ORF">GCM10009720_05630</name>
</gene>
<dbReference type="RefSeq" id="WP_343956073.1">
    <property type="nucleotide sequence ID" value="NZ_BAAAMN010000009.1"/>
</dbReference>
<dbReference type="InterPro" id="IPR002559">
    <property type="entry name" value="Transposase_11"/>
</dbReference>
<organism evidence="3 4">
    <name type="scientific">Yaniella flava</name>
    <dbReference type="NCBI Taxonomy" id="287930"/>
    <lineage>
        <taxon>Bacteria</taxon>
        <taxon>Bacillati</taxon>
        <taxon>Actinomycetota</taxon>
        <taxon>Actinomycetes</taxon>
        <taxon>Micrococcales</taxon>
        <taxon>Micrococcaceae</taxon>
        <taxon>Yaniella</taxon>
    </lineage>
</organism>
<dbReference type="Pfam" id="PF01609">
    <property type="entry name" value="DDE_Tnp_1"/>
    <property type="match status" value="1"/>
</dbReference>
<evidence type="ECO:0000313" key="3">
    <source>
        <dbReference type="EMBL" id="GAA2028731.1"/>
    </source>
</evidence>
<evidence type="ECO:0000313" key="4">
    <source>
        <dbReference type="Proteomes" id="UP001501461"/>
    </source>
</evidence>
<evidence type="ECO:0000256" key="1">
    <source>
        <dbReference type="SAM" id="MobiDB-lite"/>
    </source>
</evidence>
<name>A0ABP5FKM1_9MICC</name>
<reference evidence="4" key="1">
    <citation type="journal article" date="2019" name="Int. J. Syst. Evol. Microbiol.">
        <title>The Global Catalogue of Microorganisms (GCM) 10K type strain sequencing project: providing services to taxonomists for standard genome sequencing and annotation.</title>
        <authorList>
            <consortium name="The Broad Institute Genomics Platform"/>
            <consortium name="The Broad Institute Genome Sequencing Center for Infectious Disease"/>
            <person name="Wu L."/>
            <person name="Ma J."/>
        </authorList>
    </citation>
    <scope>NUCLEOTIDE SEQUENCE [LARGE SCALE GENOMIC DNA]</scope>
    <source>
        <strain evidence="4">JCM 13595</strain>
    </source>
</reference>
<keyword evidence="4" id="KW-1185">Reference proteome</keyword>
<sequence>MAPASERIAFPHAAQVMRLHRTRDQRGYLGETIGELVYAITSLPASQATPGQLAHLLRGHWGIENKLHWIRAVPPTKKTSVRSVSARQLAPGQPSETSH</sequence>
<dbReference type="EMBL" id="BAAAMN010000009">
    <property type="protein sequence ID" value="GAA2028731.1"/>
    <property type="molecule type" value="Genomic_DNA"/>
</dbReference>
<dbReference type="Proteomes" id="UP001501461">
    <property type="component" value="Unassembled WGS sequence"/>
</dbReference>
<accession>A0ABP5FKM1</accession>